<feature type="compositionally biased region" description="Acidic residues" evidence="2">
    <location>
        <begin position="417"/>
        <end position="427"/>
    </location>
</feature>
<dbReference type="PANTHER" id="PTHR15736:SF4">
    <property type="entry name" value="PROTEIN FAM131A"/>
    <property type="match status" value="1"/>
</dbReference>
<accession>A0ABM1CGD1</accession>
<gene>
    <name evidence="4" type="primary">LOC101394207</name>
</gene>
<dbReference type="RefSeq" id="XP_014638612.1">
    <property type="nucleotide sequence ID" value="XM_014783126.1"/>
</dbReference>
<reference evidence="4" key="1">
    <citation type="submission" date="2025-08" db="UniProtKB">
        <authorList>
            <consortium name="RefSeq"/>
        </authorList>
    </citation>
    <scope>IDENTIFICATION</scope>
</reference>
<feature type="region of interest" description="Disordered" evidence="2">
    <location>
        <begin position="107"/>
        <end position="136"/>
    </location>
</feature>
<evidence type="ECO:0000313" key="4">
    <source>
        <dbReference type="RefSeq" id="XP_014638612.1"/>
    </source>
</evidence>
<evidence type="ECO:0000256" key="1">
    <source>
        <dbReference type="ARBA" id="ARBA00010635"/>
    </source>
</evidence>
<name>A0ABM1CGD1_CERSS</name>
<feature type="region of interest" description="Disordered" evidence="2">
    <location>
        <begin position="247"/>
        <end position="278"/>
    </location>
</feature>
<evidence type="ECO:0000256" key="2">
    <source>
        <dbReference type="SAM" id="MobiDB-lite"/>
    </source>
</evidence>
<keyword evidence="3" id="KW-1185">Reference proteome</keyword>
<proteinExistence type="inferred from homology"/>
<feature type="region of interest" description="Disordered" evidence="2">
    <location>
        <begin position="404"/>
        <end position="427"/>
    </location>
</feature>
<feature type="compositionally biased region" description="Polar residues" evidence="2">
    <location>
        <begin position="404"/>
        <end position="414"/>
    </location>
</feature>
<dbReference type="Proteomes" id="UP000694910">
    <property type="component" value="Unplaced"/>
</dbReference>
<dbReference type="Pfam" id="PF15010">
    <property type="entry name" value="FAM131"/>
    <property type="match status" value="1"/>
</dbReference>
<dbReference type="PANTHER" id="PTHR15736">
    <property type="entry name" value="PROTEIN FAM131B-RELATED"/>
    <property type="match status" value="1"/>
</dbReference>
<evidence type="ECO:0000313" key="3">
    <source>
        <dbReference type="Proteomes" id="UP000694910"/>
    </source>
</evidence>
<feature type="compositionally biased region" description="Acidic residues" evidence="2">
    <location>
        <begin position="250"/>
        <end position="263"/>
    </location>
</feature>
<organism evidence="3 4">
    <name type="scientific">Ceratotherium simum simum</name>
    <name type="common">Southern white rhinoceros</name>
    <dbReference type="NCBI Taxonomy" id="73337"/>
    <lineage>
        <taxon>Eukaryota</taxon>
        <taxon>Metazoa</taxon>
        <taxon>Chordata</taxon>
        <taxon>Craniata</taxon>
        <taxon>Vertebrata</taxon>
        <taxon>Euteleostomi</taxon>
        <taxon>Mammalia</taxon>
        <taxon>Eutheria</taxon>
        <taxon>Laurasiatheria</taxon>
        <taxon>Perissodactyla</taxon>
        <taxon>Rhinocerotidae</taxon>
        <taxon>Ceratotherium</taxon>
    </lineage>
</organism>
<comment type="similarity">
    <text evidence="1">Belongs to the FAM131 family.</text>
</comment>
<dbReference type="GeneID" id="101394207"/>
<protein>
    <submittedName>
        <fullName evidence="4">Protein FAM131A isoform X1</fullName>
    </submittedName>
</protein>
<dbReference type="InterPro" id="IPR026782">
    <property type="entry name" value="FAM131"/>
</dbReference>
<sequence>MKRICIPHPRLASLLLAPFSCERRRYPARRARKAAPAVLLCSARCQRAGLLAPSTLTSAHPGPYPRRPCCMVMGCQGDIHLFSGPGRSCAEHPHGWRRRRLGVVRGRRESKPGNTQQVLLPPGLTGSYRRHPGGPVSQVNVGDTVAMLPKSRRALTIQEIAALARSSLHGISQVVKDHVTKPTAMAQGRVAHLIEWKGWSKPSDSPAALESAFSSYSDLSEGEQEARFAAGVAEQFAIAEAKLRAWSSVDGEDSTDESYDEDFAGGTDSDMAGQLPLGPHLQDLFTGHRFSRPLRQGSVEPESDCSQTVSPETLCSSLCSLEDGLLGSPARLASQLLGDELLLAQLPPSRESAFRSLGPLEAQDSLYNSPLTESCLSPAEEEPAPCKDCPSLCLPPVGSWEQQRQASDVASSGVVSLDEDEAEPEEQ</sequence>